<dbReference type="PANTHER" id="PTHR42994">
    <property type="entry name" value="PEPTIDASE T"/>
    <property type="match status" value="1"/>
</dbReference>
<dbReference type="Gene3D" id="3.30.70.360">
    <property type="match status" value="1"/>
</dbReference>
<dbReference type="InterPro" id="IPR036264">
    <property type="entry name" value="Bact_exopeptidase_dim_dom"/>
</dbReference>
<reference evidence="9" key="1">
    <citation type="submission" date="2023-03" db="EMBL/GenBank/DDBJ databases">
        <authorList>
            <person name="Steffen K."/>
            <person name="Cardenas P."/>
        </authorList>
    </citation>
    <scope>NUCLEOTIDE SEQUENCE</scope>
</reference>
<comment type="cofactor">
    <cofactor evidence="1">
        <name>Zn(2+)</name>
        <dbReference type="ChEBI" id="CHEBI:29105"/>
    </cofactor>
</comment>
<dbReference type="Pfam" id="PF01546">
    <property type="entry name" value="Peptidase_M20"/>
    <property type="match status" value="1"/>
</dbReference>
<comment type="caution">
    <text evidence="9">The sequence shown here is derived from an EMBL/GenBank/DDBJ whole genome shotgun (WGS) entry which is preliminary data.</text>
</comment>
<keyword evidence="4" id="KW-0479">Metal-binding</keyword>
<evidence type="ECO:0000256" key="4">
    <source>
        <dbReference type="ARBA" id="ARBA00022723"/>
    </source>
</evidence>
<protein>
    <submittedName>
        <fullName evidence="9">Uncharacterized protein YqjE</fullName>
    </submittedName>
</protein>
<dbReference type="InterPro" id="IPR002933">
    <property type="entry name" value="Peptidase_M20"/>
</dbReference>
<dbReference type="PANTHER" id="PTHR42994:SF2">
    <property type="entry name" value="PEPTIDASE"/>
    <property type="match status" value="1"/>
</dbReference>
<evidence type="ECO:0000313" key="9">
    <source>
        <dbReference type="EMBL" id="CAI8041034.1"/>
    </source>
</evidence>
<dbReference type="NCBIfam" id="TIGR01883">
    <property type="entry name" value="PepT-like"/>
    <property type="match status" value="1"/>
</dbReference>
<dbReference type="PROSITE" id="PS00758">
    <property type="entry name" value="ARGE_DAPE_CPG2_1"/>
    <property type="match status" value="1"/>
</dbReference>
<evidence type="ECO:0000259" key="8">
    <source>
        <dbReference type="Pfam" id="PF07687"/>
    </source>
</evidence>
<dbReference type="InterPro" id="IPR011650">
    <property type="entry name" value="Peptidase_M20_dimer"/>
</dbReference>
<dbReference type="GO" id="GO:0046872">
    <property type="term" value="F:metal ion binding"/>
    <property type="evidence" value="ECO:0007669"/>
    <property type="project" value="UniProtKB-KW"/>
</dbReference>
<name>A0AA35X1V2_GEOBA</name>
<proteinExistence type="inferred from homology"/>
<feature type="domain" description="Peptidase M20 dimerisation" evidence="8">
    <location>
        <begin position="174"/>
        <end position="261"/>
    </location>
</feature>
<dbReference type="EMBL" id="CASHTH010003158">
    <property type="protein sequence ID" value="CAI8041034.1"/>
    <property type="molecule type" value="Genomic_DNA"/>
</dbReference>
<dbReference type="AlphaFoldDB" id="A0AA35X1V2"/>
<evidence type="ECO:0000313" key="10">
    <source>
        <dbReference type="Proteomes" id="UP001174909"/>
    </source>
</evidence>
<keyword evidence="7" id="KW-0482">Metalloprotease</keyword>
<dbReference type="Pfam" id="PF07687">
    <property type="entry name" value="M20_dimer"/>
    <property type="match status" value="1"/>
</dbReference>
<evidence type="ECO:0000256" key="5">
    <source>
        <dbReference type="ARBA" id="ARBA00022801"/>
    </source>
</evidence>
<keyword evidence="6" id="KW-0862">Zinc</keyword>
<evidence type="ECO:0000256" key="3">
    <source>
        <dbReference type="ARBA" id="ARBA00022670"/>
    </source>
</evidence>
<comment type="similarity">
    <text evidence="2">Belongs to the peptidase M20A family.</text>
</comment>
<keyword evidence="10" id="KW-1185">Reference proteome</keyword>
<gene>
    <name evidence="9" type="ORF">GBAR_LOCUS22799</name>
</gene>
<accession>A0AA35X1V2</accession>
<keyword evidence="3" id="KW-0645">Protease</keyword>
<dbReference type="GO" id="GO:0008237">
    <property type="term" value="F:metallopeptidase activity"/>
    <property type="evidence" value="ECO:0007669"/>
    <property type="project" value="UniProtKB-KW"/>
</dbReference>
<dbReference type="Gene3D" id="3.40.630.10">
    <property type="entry name" value="Zn peptidases"/>
    <property type="match status" value="1"/>
</dbReference>
<evidence type="ECO:0000256" key="6">
    <source>
        <dbReference type="ARBA" id="ARBA00022833"/>
    </source>
</evidence>
<evidence type="ECO:0000256" key="2">
    <source>
        <dbReference type="ARBA" id="ARBA00006247"/>
    </source>
</evidence>
<dbReference type="GO" id="GO:0006508">
    <property type="term" value="P:proteolysis"/>
    <property type="evidence" value="ECO:0007669"/>
    <property type="project" value="UniProtKB-KW"/>
</dbReference>
<dbReference type="InterPro" id="IPR001261">
    <property type="entry name" value="ArgE/DapE_CS"/>
</dbReference>
<evidence type="ECO:0000256" key="1">
    <source>
        <dbReference type="ARBA" id="ARBA00001947"/>
    </source>
</evidence>
<dbReference type="InterPro" id="IPR010162">
    <property type="entry name" value="PepT-like"/>
</dbReference>
<evidence type="ECO:0000256" key="7">
    <source>
        <dbReference type="ARBA" id="ARBA00023049"/>
    </source>
</evidence>
<sequence length="360" mass="38614">MADRERLLKTLTDLIRIDSPTGEEDEIDREITKRLESLGFHVHHDGFKNIIATLPGQGEPLLLSAHMDTVEPGRGIKPVLDGDVLRSDGTTILGGDCKAGLSIVLEALTSVIESGSGHRPIEVAFTRAEEGGLVGVHHLDFQRLTAKTGVVFDGEGSVNRISVAGPSQNVITAHIRGRAAHAGVEPEKGLSAVIIAAEILTQLPLGRIDSETTANIGRVEGGLKRNIIPEEAFLDGEVRSRDNNKLDHYSSEFRRVFDEVGIRHPDAAISLDIRNTYRSYNVEASHPAVAVLCRALANIGMEPRLEATGGGSDANVFYENGIVALPVGIGVQSFHTTREIAVIPEVVQGAEMCEGVIRGV</sequence>
<keyword evidence="5" id="KW-0378">Hydrolase</keyword>
<dbReference type="SUPFAM" id="SSF53187">
    <property type="entry name" value="Zn-dependent exopeptidases"/>
    <property type="match status" value="1"/>
</dbReference>
<dbReference type="SUPFAM" id="SSF55031">
    <property type="entry name" value="Bacterial exopeptidase dimerisation domain"/>
    <property type="match status" value="1"/>
</dbReference>
<dbReference type="Proteomes" id="UP001174909">
    <property type="component" value="Unassembled WGS sequence"/>
</dbReference>
<organism evidence="9 10">
    <name type="scientific">Geodia barretti</name>
    <name type="common">Barrett's horny sponge</name>
    <dbReference type="NCBI Taxonomy" id="519541"/>
    <lineage>
        <taxon>Eukaryota</taxon>
        <taxon>Metazoa</taxon>
        <taxon>Porifera</taxon>
        <taxon>Demospongiae</taxon>
        <taxon>Heteroscleromorpha</taxon>
        <taxon>Tetractinellida</taxon>
        <taxon>Astrophorina</taxon>
        <taxon>Geodiidae</taxon>
        <taxon>Geodia</taxon>
    </lineage>
</organism>